<proteinExistence type="predicted"/>
<dbReference type="Proteomes" id="UP000729402">
    <property type="component" value="Unassembled WGS sequence"/>
</dbReference>
<sequence length="71" mass="7935">MVLTMRGMPRRSSPAQRGNTRPSAVSSPLRQLRSCVAHTQTNEVPPQVYDAMMFMRGSLSAWVDSILMARN</sequence>
<keyword evidence="3" id="KW-1185">Reference proteome</keyword>
<comment type="caution">
    <text evidence="2">The sequence shown here is derived from an EMBL/GenBank/DDBJ whole genome shotgun (WGS) entry which is preliminary data.</text>
</comment>
<evidence type="ECO:0000313" key="2">
    <source>
        <dbReference type="EMBL" id="KAG8050082.1"/>
    </source>
</evidence>
<evidence type="ECO:0000256" key="1">
    <source>
        <dbReference type="SAM" id="MobiDB-lite"/>
    </source>
</evidence>
<evidence type="ECO:0000313" key="3">
    <source>
        <dbReference type="Proteomes" id="UP000729402"/>
    </source>
</evidence>
<gene>
    <name evidence="2" type="ORF">GUJ93_ZPchr0009g477</name>
</gene>
<reference evidence="2" key="2">
    <citation type="submission" date="2021-02" db="EMBL/GenBank/DDBJ databases">
        <authorList>
            <person name="Kimball J.A."/>
            <person name="Haas M.W."/>
            <person name="Macchietto M."/>
            <person name="Kono T."/>
            <person name="Duquette J."/>
            <person name="Shao M."/>
        </authorList>
    </citation>
    <scope>NUCLEOTIDE SEQUENCE</scope>
    <source>
        <tissue evidence="2">Fresh leaf tissue</tissue>
    </source>
</reference>
<feature type="compositionally biased region" description="Polar residues" evidence="1">
    <location>
        <begin position="13"/>
        <end position="29"/>
    </location>
</feature>
<reference evidence="2" key="1">
    <citation type="journal article" date="2021" name="bioRxiv">
        <title>Whole Genome Assembly and Annotation of Northern Wild Rice, Zizania palustris L., Supports a Whole Genome Duplication in the Zizania Genus.</title>
        <authorList>
            <person name="Haas M."/>
            <person name="Kono T."/>
            <person name="Macchietto M."/>
            <person name="Millas R."/>
            <person name="McGilp L."/>
            <person name="Shao M."/>
            <person name="Duquette J."/>
            <person name="Hirsch C.N."/>
            <person name="Kimball J."/>
        </authorList>
    </citation>
    <scope>NUCLEOTIDE SEQUENCE</scope>
    <source>
        <tissue evidence="2">Fresh leaf tissue</tissue>
    </source>
</reference>
<accession>A0A8J5RJ14</accession>
<dbReference type="AlphaFoldDB" id="A0A8J5RJ14"/>
<feature type="region of interest" description="Disordered" evidence="1">
    <location>
        <begin position="1"/>
        <end position="30"/>
    </location>
</feature>
<organism evidence="2 3">
    <name type="scientific">Zizania palustris</name>
    <name type="common">Northern wild rice</name>
    <dbReference type="NCBI Taxonomy" id="103762"/>
    <lineage>
        <taxon>Eukaryota</taxon>
        <taxon>Viridiplantae</taxon>
        <taxon>Streptophyta</taxon>
        <taxon>Embryophyta</taxon>
        <taxon>Tracheophyta</taxon>
        <taxon>Spermatophyta</taxon>
        <taxon>Magnoliopsida</taxon>
        <taxon>Liliopsida</taxon>
        <taxon>Poales</taxon>
        <taxon>Poaceae</taxon>
        <taxon>BOP clade</taxon>
        <taxon>Oryzoideae</taxon>
        <taxon>Oryzeae</taxon>
        <taxon>Zizaniinae</taxon>
        <taxon>Zizania</taxon>
    </lineage>
</organism>
<name>A0A8J5RJ14_ZIZPA</name>
<dbReference type="EMBL" id="JAAALK010000289">
    <property type="protein sequence ID" value="KAG8050082.1"/>
    <property type="molecule type" value="Genomic_DNA"/>
</dbReference>
<protein>
    <submittedName>
        <fullName evidence="2">Uncharacterized protein</fullName>
    </submittedName>
</protein>